<sequence length="229" mass="25262">MSDAETPDGTETPNLSAMLAARRESILTDLRAAGDADRAARDRAANRTQRETWGVSAETLNETAKALRDELSVDHRVIIADALWRAEVFDARMLACKMMTQARIRPDDGVWARLTEWVFQIDCRALSEAAAAAMSRRVMADLSRLDVVAGWTDAANPWVRRTALAAATPLAKTNRPTEAELAARERVIGWIAAMADDARPVIRQAVDGWLRDLARHDPDRVAAFRETGA</sequence>
<organism evidence="1 2">
    <name type="scientific">Jannaschia pohangensis</name>
    <dbReference type="NCBI Taxonomy" id="390807"/>
    <lineage>
        <taxon>Bacteria</taxon>
        <taxon>Pseudomonadati</taxon>
        <taxon>Pseudomonadota</taxon>
        <taxon>Alphaproteobacteria</taxon>
        <taxon>Rhodobacterales</taxon>
        <taxon>Roseobacteraceae</taxon>
        <taxon>Jannaschia</taxon>
    </lineage>
</organism>
<proteinExistence type="predicted"/>
<keyword evidence="2" id="KW-1185">Reference proteome</keyword>
<reference evidence="1 2" key="1">
    <citation type="submission" date="2016-10" db="EMBL/GenBank/DDBJ databases">
        <authorList>
            <person name="de Groot N.N."/>
        </authorList>
    </citation>
    <scope>NUCLEOTIDE SEQUENCE [LARGE SCALE GENOMIC DNA]</scope>
    <source>
        <strain evidence="1 2">DSM 19073</strain>
    </source>
</reference>
<dbReference type="RefSeq" id="WP_092780934.1">
    <property type="nucleotide sequence ID" value="NZ_FORA01000003.1"/>
</dbReference>
<dbReference type="STRING" id="390807.SAMN04488095_2444"/>
<dbReference type="InterPro" id="IPR014825">
    <property type="entry name" value="DNA_alkylation"/>
</dbReference>
<dbReference type="SUPFAM" id="SSF48371">
    <property type="entry name" value="ARM repeat"/>
    <property type="match status" value="1"/>
</dbReference>
<accession>A0A1I3Q6Y4</accession>
<dbReference type="Proteomes" id="UP000199110">
    <property type="component" value="Unassembled WGS sequence"/>
</dbReference>
<evidence type="ECO:0000313" key="2">
    <source>
        <dbReference type="Proteomes" id="UP000199110"/>
    </source>
</evidence>
<dbReference type="EMBL" id="FORA01000003">
    <property type="protein sequence ID" value="SFJ29803.1"/>
    <property type="molecule type" value="Genomic_DNA"/>
</dbReference>
<name>A0A1I3Q6Y4_9RHOB</name>
<dbReference type="Pfam" id="PF08713">
    <property type="entry name" value="DNA_alkylation"/>
    <property type="match status" value="1"/>
</dbReference>
<evidence type="ECO:0000313" key="1">
    <source>
        <dbReference type="EMBL" id="SFJ29803.1"/>
    </source>
</evidence>
<dbReference type="OrthoDB" id="9775346at2"/>
<dbReference type="Gene3D" id="1.25.10.90">
    <property type="match status" value="1"/>
</dbReference>
<gene>
    <name evidence="1" type="ORF">SAMN04488095_2444</name>
</gene>
<dbReference type="AlphaFoldDB" id="A0A1I3Q6Y4"/>
<protein>
    <submittedName>
        <fullName evidence="1">DNA alkylation repair enzyme</fullName>
    </submittedName>
</protein>
<dbReference type="InterPro" id="IPR016024">
    <property type="entry name" value="ARM-type_fold"/>
</dbReference>